<evidence type="ECO:0000256" key="2">
    <source>
        <dbReference type="SAM" id="SignalP"/>
    </source>
</evidence>
<evidence type="ECO:0000313" key="4">
    <source>
        <dbReference type="EMBL" id="KAK0419029.1"/>
    </source>
</evidence>
<name>A0AA39M3B6_9BILA</name>
<evidence type="ECO:0000256" key="1">
    <source>
        <dbReference type="SAM" id="MobiDB-lite"/>
    </source>
</evidence>
<dbReference type="Gene3D" id="1.10.10.1870">
    <property type="entry name" value="ShTK domain-like"/>
    <property type="match status" value="2"/>
</dbReference>
<dbReference type="AlphaFoldDB" id="A0AA39M3B6"/>
<feature type="compositionally biased region" description="Low complexity" evidence="1">
    <location>
        <begin position="46"/>
        <end position="55"/>
    </location>
</feature>
<dbReference type="SMART" id="SM00254">
    <property type="entry name" value="ShKT"/>
    <property type="match status" value="3"/>
</dbReference>
<organism evidence="4 5">
    <name type="scientific">Steinernema hermaphroditum</name>
    <dbReference type="NCBI Taxonomy" id="289476"/>
    <lineage>
        <taxon>Eukaryota</taxon>
        <taxon>Metazoa</taxon>
        <taxon>Ecdysozoa</taxon>
        <taxon>Nematoda</taxon>
        <taxon>Chromadorea</taxon>
        <taxon>Rhabditida</taxon>
        <taxon>Tylenchina</taxon>
        <taxon>Panagrolaimomorpha</taxon>
        <taxon>Strongyloidoidea</taxon>
        <taxon>Steinernematidae</taxon>
        <taxon>Steinernema</taxon>
    </lineage>
</organism>
<feature type="domain" description="ShKT" evidence="3">
    <location>
        <begin position="105"/>
        <end position="143"/>
    </location>
</feature>
<feature type="chain" id="PRO_5041393052" description="ShKT domain-containing protein" evidence="2">
    <location>
        <begin position="20"/>
        <end position="303"/>
    </location>
</feature>
<dbReference type="EMBL" id="JAUCMV010000002">
    <property type="protein sequence ID" value="KAK0419029.1"/>
    <property type="molecule type" value="Genomic_DNA"/>
</dbReference>
<feature type="domain" description="ShKT" evidence="3">
    <location>
        <begin position="150"/>
        <end position="186"/>
    </location>
</feature>
<evidence type="ECO:0000259" key="3">
    <source>
        <dbReference type="SMART" id="SM00254"/>
    </source>
</evidence>
<reference evidence="4" key="1">
    <citation type="submission" date="2023-06" db="EMBL/GenBank/DDBJ databases">
        <title>Genomic analysis of the entomopathogenic nematode Steinernema hermaphroditum.</title>
        <authorList>
            <person name="Schwarz E.M."/>
            <person name="Heppert J.K."/>
            <person name="Baniya A."/>
            <person name="Schwartz H.T."/>
            <person name="Tan C.-H."/>
            <person name="Antoshechkin I."/>
            <person name="Sternberg P.W."/>
            <person name="Goodrich-Blair H."/>
            <person name="Dillman A.R."/>
        </authorList>
    </citation>
    <scope>NUCLEOTIDE SEQUENCE</scope>
    <source>
        <strain evidence="4">PS9179</strain>
        <tissue evidence="4">Whole animal</tissue>
    </source>
</reference>
<feature type="domain" description="ShKT" evidence="3">
    <location>
        <begin position="226"/>
        <end position="264"/>
    </location>
</feature>
<sequence>MRRLIVLIPFLLLTTVALGCEEGDYGKECAAPSEVSLENNVNTTAGNSSDNSVSGSVGGSPLEHRSEVGSLLTTETPSVERRSKFLEYPPAPSSSHIGVLSDAPVCVDIAPEEYCSMNRQFCDDPYLSKELLEKCAKTCQVCGGTKPAEPCVDKIPVCDLTITHCWDPEKIDYFSENCAKTCKFCTEPTTTTAPTTAYPTTTSSLCISGAMYDDCGVGVGVDHNPECIDKASPETCAKNIPFCHNSTYYPTLVHICAKTCQFCNETRNSTATNHFHDASKNDFPTHYNSKLQRQRLLALLLQE</sequence>
<gene>
    <name evidence="4" type="ORF">QR680_013911</name>
</gene>
<proteinExistence type="predicted"/>
<dbReference type="Proteomes" id="UP001175271">
    <property type="component" value="Unassembled WGS sequence"/>
</dbReference>
<accession>A0AA39M3B6</accession>
<dbReference type="PANTHER" id="PTHR21724:SF109">
    <property type="entry name" value="SHKT DOMAIN-CONTAINING PROTEIN"/>
    <property type="match status" value="1"/>
</dbReference>
<protein>
    <recommendedName>
        <fullName evidence="3">ShKT domain-containing protein</fullName>
    </recommendedName>
</protein>
<keyword evidence="2" id="KW-0732">Signal</keyword>
<dbReference type="PROSITE" id="PS51257">
    <property type="entry name" value="PROKAR_LIPOPROTEIN"/>
    <property type="match status" value="1"/>
</dbReference>
<dbReference type="InterPro" id="IPR003582">
    <property type="entry name" value="ShKT_dom"/>
</dbReference>
<keyword evidence="5" id="KW-1185">Reference proteome</keyword>
<comment type="caution">
    <text evidence="4">The sequence shown here is derived from an EMBL/GenBank/DDBJ whole genome shotgun (WGS) entry which is preliminary data.</text>
</comment>
<feature type="region of interest" description="Disordered" evidence="1">
    <location>
        <begin position="40"/>
        <end position="70"/>
    </location>
</feature>
<evidence type="ECO:0000313" key="5">
    <source>
        <dbReference type="Proteomes" id="UP001175271"/>
    </source>
</evidence>
<feature type="signal peptide" evidence="2">
    <location>
        <begin position="1"/>
        <end position="19"/>
    </location>
</feature>
<dbReference type="PANTHER" id="PTHR21724">
    <property type="entry name" value="SHKT DOMAIN-CONTAINING PROTEIN"/>
    <property type="match status" value="1"/>
</dbReference>
<dbReference type="Pfam" id="PF01549">
    <property type="entry name" value="ShK"/>
    <property type="match status" value="3"/>
</dbReference>